<reference evidence="9 10" key="1">
    <citation type="submission" date="2023-03" db="EMBL/GenBank/DDBJ databases">
        <title>High recombination rates correlate with genetic variation in Cardiocondyla obscurior ants.</title>
        <authorList>
            <person name="Errbii M."/>
        </authorList>
    </citation>
    <scope>NUCLEOTIDE SEQUENCE [LARGE SCALE GENOMIC DNA]</scope>
    <source>
        <strain evidence="9">Alpha-2009</strain>
        <tissue evidence="9">Whole body</tissue>
    </source>
</reference>
<comment type="caution">
    <text evidence="9">The sequence shown here is derived from an EMBL/GenBank/DDBJ whole genome shotgun (WGS) entry which is preliminary data.</text>
</comment>
<dbReference type="GO" id="GO:0034657">
    <property type="term" value="C:GID complex"/>
    <property type="evidence" value="ECO:0007669"/>
    <property type="project" value="TreeGrafter"/>
</dbReference>
<evidence type="ECO:0000313" key="9">
    <source>
        <dbReference type="EMBL" id="KAL0099978.1"/>
    </source>
</evidence>
<dbReference type="Pfam" id="PF10607">
    <property type="entry name" value="CTLH"/>
    <property type="match status" value="1"/>
</dbReference>
<keyword evidence="3" id="KW-0479">Metal-binding</keyword>
<feature type="domain" description="RING-Gid-type" evidence="8">
    <location>
        <begin position="392"/>
        <end position="439"/>
    </location>
</feature>
<evidence type="ECO:0000259" key="7">
    <source>
        <dbReference type="PROSITE" id="PS50897"/>
    </source>
</evidence>
<dbReference type="GO" id="GO:0005634">
    <property type="term" value="C:nucleus"/>
    <property type="evidence" value="ECO:0007669"/>
    <property type="project" value="TreeGrafter"/>
</dbReference>
<accession>A0AAW2E993</accession>
<dbReference type="SUPFAM" id="SSF57850">
    <property type="entry name" value="RING/U-box"/>
    <property type="match status" value="1"/>
</dbReference>
<dbReference type="InterPro" id="IPR027370">
    <property type="entry name" value="Znf-RING_euk"/>
</dbReference>
<organism evidence="9 10">
    <name type="scientific">Cardiocondyla obscurior</name>
    <dbReference type="NCBI Taxonomy" id="286306"/>
    <lineage>
        <taxon>Eukaryota</taxon>
        <taxon>Metazoa</taxon>
        <taxon>Ecdysozoa</taxon>
        <taxon>Arthropoda</taxon>
        <taxon>Hexapoda</taxon>
        <taxon>Insecta</taxon>
        <taxon>Pterygota</taxon>
        <taxon>Neoptera</taxon>
        <taxon>Endopterygota</taxon>
        <taxon>Hymenoptera</taxon>
        <taxon>Apocrita</taxon>
        <taxon>Aculeata</taxon>
        <taxon>Formicoidea</taxon>
        <taxon>Formicidae</taxon>
        <taxon>Myrmicinae</taxon>
        <taxon>Cardiocondyla</taxon>
    </lineage>
</organism>
<dbReference type="SMART" id="SM00667">
    <property type="entry name" value="LisH"/>
    <property type="match status" value="1"/>
</dbReference>
<dbReference type="Pfam" id="PF13445">
    <property type="entry name" value="zf-RING_UBOX"/>
    <property type="match status" value="1"/>
</dbReference>
<dbReference type="InterPro" id="IPR024964">
    <property type="entry name" value="CTLH/CRA"/>
</dbReference>
<name>A0AAW2E993_9HYME</name>
<dbReference type="FunFam" id="3.30.40.10:FF:000143">
    <property type="entry name" value="Regulator of gluconeogenesis Rmd5"/>
    <property type="match status" value="1"/>
</dbReference>
<proteinExistence type="predicted"/>
<dbReference type="Proteomes" id="UP001430953">
    <property type="component" value="Unassembled WGS sequence"/>
</dbReference>
<keyword evidence="5" id="KW-0862">Zinc</keyword>
<dbReference type="GO" id="GO:0008270">
    <property type="term" value="F:zinc ion binding"/>
    <property type="evidence" value="ECO:0007669"/>
    <property type="project" value="UniProtKB-KW"/>
</dbReference>
<keyword evidence="4 6" id="KW-0863">Zinc-finger</keyword>
<dbReference type="InterPro" id="IPR013144">
    <property type="entry name" value="CRA_dom"/>
</dbReference>
<dbReference type="PANTHER" id="PTHR12170">
    <property type="entry name" value="MACROPHAGE ERYTHROBLAST ATTACHER-RELATED"/>
    <property type="match status" value="1"/>
</dbReference>
<dbReference type="InterPro" id="IPR044063">
    <property type="entry name" value="ZF_RING_GID"/>
</dbReference>
<dbReference type="GO" id="GO:0061630">
    <property type="term" value="F:ubiquitin protein ligase activity"/>
    <property type="evidence" value="ECO:0007669"/>
    <property type="project" value="InterPro"/>
</dbReference>
<evidence type="ECO:0000256" key="2">
    <source>
        <dbReference type="ARBA" id="ARBA00022490"/>
    </source>
</evidence>
<sequence>MQLQSSFQESCGLVESCVTWDICLNYFGISAPLSSRFPRQSTVQMSIVRTSDTIIMEACNAVEREVDKVLSKFGAINEHAETVLRDLINHIQSLKKDLEEAPPNQELTAGQIQMLKQAMSKVRDTVQRLATDHRDLHSTVSKVGKAIDRNFTADFASTSREDVFSGPEKSHLLNQIICQHFYRQGMLDIADELAAEAGIKTDEGRKEPFTELNYILDCLKQRNLEPALEWAKKHREALLAQNSSLEFKLHRLHFIRLVQQGPSKQREAILYARQNLTQFVGRYEKEVQSLMGTLLYLPHGIQSSPYSHLLDPTLWLEIHDVFTKEACTLLGLSVDSPLSVCINAGCTALPALLNIKQVMQQRQVTGIWSGKDELPIEIDLGKQSRYHSVFACPILRQQSTENNPPMKLVCGHVISRDALNKLANANKNQFISRLKCPYCPAEQNPEDARLIYF</sequence>
<dbReference type="PROSITE" id="PS50897">
    <property type="entry name" value="CTLH"/>
    <property type="match status" value="1"/>
</dbReference>
<dbReference type="EMBL" id="JADYXP020000026">
    <property type="protein sequence ID" value="KAL0099978.1"/>
    <property type="molecule type" value="Genomic_DNA"/>
</dbReference>
<dbReference type="PROSITE" id="PS51867">
    <property type="entry name" value="ZF_RING_GID"/>
    <property type="match status" value="1"/>
</dbReference>
<evidence type="ECO:0000313" key="10">
    <source>
        <dbReference type="Proteomes" id="UP001430953"/>
    </source>
</evidence>
<dbReference type="SMART" id="SM00757">
    <property type="entry name" value="CRA"/>
    <property type="match status" value="1"/>
</dbReference>
<dbReference type="PANTHER" id="PTHR12170:SF3">
    <property type="entry name" value="GH10162P"/>
    <property type="match status" value="1"/>
</dbReference>
<dbReference type="InterPro" id="IPR006594">
    <property type="entry name" value="LisH"/>
</dbReference>
<evidence type="ECO:0000256" key="5">
    <source>
        <dbReference type="ARBA" id="ARBA00022833"/>
    </source>
</evidence>
<evidence type="ECO:0000259" key="8">
    <source>
        <dbReference type="PROSITE" id="PS51867"/>
    </source>
</evidence>
<dbReference type="InterPro" id="IPR045098">
    <property type="entry name" value="Fyv10_fam"/>
</dbReference>
<evidence type="ECO:0000256" key="3">
    <source>
        <dbReference type="ARBA" id="ARBA00022723"/>
    </source>
</evidence>
<dbReference type="AlphaFoldDB" id="A0AAW2E993"/>
<protein>
    <submittedName>
        <fullName evidence="9">Uncharacterized protein</fullName>
    </submittedName>
</protein>
<feature type="domain" description="CTLH" evidence="7">
    <location>
        <begin position="208"/>
        <end position="265"/>
    </location>
</feature>
<dbReference type="SMART" id="SM00668">
    <property type="entry name" value="CTLH"/>
    <property type="match status" value="1"/>
</dbReference>
<gene>
    <name evidence="9" type="ORF">PUN28_019458</name>
</gene>
<evidence type="ECO:0000256" key="1">
    <source>
        <dbReference type="ARBA" id="ARBA00004496"/>
    </source>
</evidence>
<keyword evidence="10" id="KW-1185">Reference proteome</keyword>
<comment type="subcellular location">
    <subcellularLocation>
        <location evidence="1">Cytoplasm</location>
    </subcellularLocation>
</comment>
<evidence type="ECO:0000256" key="6">
    <source>
        <dbReference type="PROSITE-ProRule" id="PRU01215"/>
    </source>
</evidence>
<dbReference type="GO" id="GO:0005737">
    <property type="term" value="C:cytoplasm"/>
    <property type="evidence" value="ECO:0007669"/>
    <property type="project" value="UniProtKB-SubCell"/>
</dbReference>
<dbReference type="GO" id="GO:0043161">
    <property type="term" value="P:proteasome-mediated ubiquitin-dependent protein catabolic process"/>
    <property type="evidence" value="ECO:0007669"/>
    <property type="project" value="InterPro"/>
</dbReference>
<feature type="zinc finger region" description="RING-Gid-type" evidence="6">
    <location>
        <begin position="392"/>
        <end position="439"/>
    </location>
</feature>
<dbReference type="InterPro" id="IPR006595">
    <property type="entry name" value="CTLH_C"/>
</dbReference>
<evidence type="ECO:0000256" key="4">
    <source>
        <dbReference type="ARBA" id="ARBA00022771"/>
    </source>
</evidence>
<keyword evidence="2" id="KW-0963">Cytoplasm</keyword>
<dbReference type="PROSITE" id="PS50896">
    <property type="entry name" value="LISH"/>
    <property type="match status" value="1"/>
</dbReference>